<dbReference type="Proteomes" id="UP000243499">
    <property type="component" value="Chromosome 6"/>
</dbReference>
<accession>A0A2T8IER1</accession>
<dbReference type="AlphaFoldDB" id="A0A2T8IER1"/>
<feature type="compositionally biased region" description="Low complexity" evidence="1">
    <location>
        <begin position="95"/>
        <end position="104"/>
    </location>
</feature>
<feature type="region of interest" description="Disordered" evidence="1">
    <location>
        <begin position="1"/>
        <end position="104"/>
    </location>
</feature>
<name>A0A2T8IER1_9POAL</name>
<reference evidence="2" key="1">
    <citation type="submission" date="2018-04" db="EMBL/GenBank/DDBJ databases">
        <title>WGS assembly of Panicum hallii.</title>
        <authorList>
            <person name="Lovell J."/>
            <person name="Jenkins J."/>
            <person name="Lowry D."/>
            <person name="Mamidi S."/>
            <person name="Sreedasyam A."/>
            <person name="Weng X."/>
            <person name="Barry K."/>
            <person name="Bonette J."/>
            <person name="Campitelli B."/>
            <person name="Daum C."/>
            <person name="Gordon S."/>
            <person name="Gould B."/>
            <person name="Lipzen A."/>
            <person name="Macqueen A."/>
            <person name="Palacio-Mejia J."/>
            <person name="Plott C."/>
            <person name="Shakirov E."/>
            <person name="Shu S."/>
            <person name="Yoshinaga Y."/>
            <person name="Zane M."/>
            <person name="Rokhsar D."/>
            <person name="Grimwood J."/>
            <person name="Schmutz J."/>
            <person name="Juenger T."/>
        </authorList>
    </citation>
    <scope>NUCLEOTIDE SEQUENCE [LARGE SCALE GENOMIC DNA]</scope>
    <source>
        <strain evidence="2">FIL2</strain>
    </source>
</reference>
<protein>
    <submittedName>
        <fullName evidence="2">Uncharacterized protein</fullName>
    </submittedName>
</protein>
<sequence>MPNPNPRSEQNRGGGKGATYLALLAPPTVGEHGPPSPTRSPARLLAQRGQSSRELSSGRSPGTTEKPLDGGAPTQRWTRAPASGLAVAPPPRLLPPAGRSLSLG</sequence>
<evidence type="ECO:0000313" key="2">
    <source>
        <dbReference type="EMBL" id="PVH36169.1"/>
    </source>
</evidence>
<gene>
    <name evidence="2" type="ORF">PAHAL_6G012900</name>
</gene>
<organism evidence="2">
    <name type="scientific">Panicum hallii</name>
    <dbReference type="NCBI Taxonomy" id="206008"/>
    <lineage>
        <taxon>Eukaryota</taxon>
        <taxon>Viridiplantae</taxon>
        <taxon>Streptophyta</taxon>
        <taxon>Embryophyta</taxon>
        <taxon>Tracheophyta</taxon>
        <taxon>Spermatophyta</taxon>
        <taxon>Magnoliopsida</taxon>
        <taxon>Liliopsida</taxon>
        <taxon>Poales</taxon>
        <taxon>Poaceae</taxon>
        <taxon>PACMAD clade</taxon>
        <taxon>Panicoideae</taxon>
        <taxon>Panicodae</taxon>
        <taxon>Paniceae</taxon>
        <taxon>Panicinae</taxon>
        <taxon>Panicum</taxon>
        <taxon>Panicum sect. Panicum</taxon>
    </lineage>
</organism>
<proteinExistence type="predicted"/>
<dbReference type="EMBL" id="CM008051">
    <property type="protein sequence ID" value="PVH36169.1"/>
    <property type="molecule type" value="Genomic_DNA"/>
</dbReference>
<dbReference type="Gramene" id="PVH36169">
    <property type="protein sequence ID" value="PVH36169"/>
    <property type="gene ID" value="PAHAL_6G012900"/>
</dbReference>
<evidence type="ECO:0000256" key="1">
    <source>
        <dbReference type="SAM" id="MobiDB-lite"/>
    </source>
</evidence>
<feature type="compositionally biased region" description="Polar residues" evidence="1">
    <location>
        <begin position="48"/>
        <end position="63"/>
    </location>
</feature>